<dbReference type="Pfam" id="PF12485">
    <property type="entry name" value="SPIDER"/>
    <property type="match status" value="1"/>
</dbReference>
<dbReference type="Ensembl" id="ENSCVAT00000026971.1">
    <property type="protein sequence ID" value="ENSCVAP00000031789.1"/>
    <property type="gene ID" value="ENSCVAG00000021311.1"/>
</dbReference>
<dbReference type="Gene3D" id="1.10.150.50">
    <property type="entry name" value="Transcription Factor, Ets-1"/>
    <property type="match status" value="1"/>
</dbReference>
<evidence type="ECO:0000313" key="7">
    <source>
        <dbReference type="Proteomes" id="UP000265020"/>
    </source>
</evidence>
<dbReference type="SUPFAM" id="SSF50044">
    <property type="entry name" value="SH3-domain"/>
    <property type="match status" value="1"/>
</dbReference>
<protein>
    <submittedName>
        <fullName evidence="6">SAM domain, SH3 domain and nuclear localisation signals 1b</fullName>
    </submittedName>
</protein>
<reference evidence="6" key="2">
    <citation type="submission" date="2025-09" db="UniProtKB">
        <authorList>
            <consortium name="Ensembl"/>
        </authorList>
    </citation>
    <scope>IDENTIFICATION</scope>
</reference>
<keyword evidence="1 3" id="KW-0728">SH3 domain</keyword>
<reference evidence="6" key="1">
    <citation type="submission" date="2025-08" db="UniProtKB">
        <authorList>
            <consortium name="Ensembl"/>
        </authorList>
    </citation>
    <scope>IDENTIFICATION</scope>
</reference>
<dbReference type="Pfam" id="PF07653">
    <property type="entry name" value="SH3_2"/>
    <property type="match status" value="1"/>
</dbReference>
<feature type="region of interest" description="Disordered" evidence="4">
    <location>
        <begin position="1"/>
        <end position="111"/>
    </location>
</feature>
<dbReference type="Proteomes" id="UP000265020">
    <property type="component" value="Unassembled WGS sequence"/>
</dbReference>
<dbReference type="InterPro" id="IPR013761">
    <property type="entry name" value="SAM/pointed_sf"/>
</dbReference>
<keyword evidence="7" id="KW-1185">Reference proteome</keyword>
<keyword evidence="2" id="KW-0597">Phosphoprotein</keyword>
<dbReference type="SUPFAM" id="SSF47769">
    <property type="entry name" value="SAM/Pointed domain"/>
    <property type="match status" value="1"/>
</dbReference>
<evidence type="ECO:0000256" key="4">
    <source>
        <dbReference type="SAM" id="MobiDB-lite"/>
    </source>
</evidence>
<accession>A0A3Q2EIX6</accession>
<proteinExistence type="predicted"/>
<dbReference type="PANTHER" id="PTHR12301:SF4">
    <property type="entry name" value="SAM DOMAIN-CONTAINING PROTEIN SAMSN-1"/>
    <property type="match status" value="1"/>
</dbReference>
<evidence type="ECO:0000256" key="1">
    <source>
        <dbReference type="ARBA" id="ARBA00022443"/>
    </source>
</evidence>
<feature type="compositionally biased region" description="Low complexity" evidence="4">
    <location>
        <begin position="78"/>
        <end position="100"/>
    </location>
</feature>
<organism evidence="6 7">
    <name type="scientific">Cyprinodon variegatus</name>
    <name type="common">Sheepshead minnow</name>
    <dbReference type="NCBI Taxonomy" id="28743"/>
    <lineage>
        <taxon>Eukaryota</taxon>
        <taxon>Metazoa</taxon>
        <taxon>Chordata</taxon>
        <taxon>Craniata</taxon>
        <taxon>Vertebrata</taxon>
        <taxon>Euteleostomi</taxon>
        <taxon>Actinopterygii</taxon>
        <taxon>Neopterygii</taxon>
        <taxon>Teleostei</taxon>
        <taxon>Neoteleostei</taxon>
        <taxon>Acanthomorphata</taxon>
        <taxon>Ovalentaria</taxon>
        <taxon>Atherinomorphae</taxon>
        <taxon>Cyprinodontiformes</taxon>
        <taxon>Cyprinodontidae</taxon>
        <taxon>Cyprinodon</taxon>
    </lineage>
</organism>
<dbReference type="InterPro" id="IPR021090">
    <property type="entry name" value="SPIDER"/>
</dbReference>
<dbReference type="AlphaFoldDB" id="A0A3Q2EIX6"/>
<dbReference type="PANTHER" id="PTHR12301">
    <property type="entry name" value="SAM-DOMAIN, SH3 AND NUCLEAR LOCALIZATION SIGNALS PROTEIN RELATED"/>
    <property type="match status" value="1"/>
</dbReference>
<dbReference type="Gene3D" id="2.30.30.40">
    <property type="entry name" value="SH3 Domains"/>
    <property type="match status" value="1"/>
</dbReference>
<dbReference type="InterPro" id="IPR036028">
    <property type="entry name" value="SH3-like_dom_sf"/>
</dbReference>
<feature type="compositionally biased region" description="Basic and acidic residues" evidence="4">
    <location>
        <begin position="13"/>
        <end position="28"/>
    </location>
</feature>
<feature type="domain" description="SH3" evidence="5">
    <location>
        <begin position="116"/>
        <end position="177"/>
    </location>
</feature>
<feature type="region of interest" description="Disordered" evidence="4">
    <location>
        <begin position="254"/>
        <end position="302"/>
    </location>
</feature>
<evidence type="ECO:0000313" key="6">
    <source>
        <dbReference type="Ensembl" id="ENSCVAP00000031789.1"/>
    </source>
</evidence>
<dbReference type="OMA" id="QNRDMQK"/>
<evidence type="ECO:0000259" key="5">
    <source>
        <dbReference type="PROSITE" id="PS50002"/>
    </source>
</evidence>
<name>A0A3Q2EIX6_CYPVA</name>
<dbReference type="GeneTree" id="ENSGT00940000157806"/>
<dbReference type="InterPro" id="IPR001452">
    <property type="entry name" value="SH3_domain"/>
</dbReference>
<dbReference type="InterPro" id="IPR051725">
    <property type="entry name" value="SAM-SH3_domain_protein"/>
</dbReference>
<dbReference type="PROSITE" id="PS50002">
    <property type="entry name" value="SH3"/>
    <property type="match status" value="1"/>
</dbReference>
<feature type="compositionally biased region" description="Basic and acidic residues" evidence="4">
    <location>
        <begin position="254"/>
        <end position="269"/>
    </location>
</feature>
<feature type="compositionally biased region" description="Polar residues" evidence="4">
    <location>
        <begin position="30"/>
        <end position="52"/>
    </location>
</feature>
<dbReference type="SMART" id="SM00326">
    <property type="entry name" value="SH3"/>
    <property type="match status" value="1"/>
</dbReference>
<evidence type="ECO:0000256" key="2">
    <source>
        <dbReference type="ARBA" id="ARBA00022553"/>
    </source>
</evidence>
<dbReference type="STRING" id="28743.ENSCVAP00000031789"/>
<sequence>MVRPPADLQPLKIPEKETGLKSEGREMETSQEGDPNYINISPEKTQAAQNSDKAVKRKADHRRTCTKGHRQSRNSIESLYSLKSGQSSSSGVTSGSNCSSNRESPRLEDEPTFTGQFCCQARVHTEFVPSPYDTESLTLKVGDVIDVIAKPPIGIWTGSLNGRIGNFKFIYVDVLTHSSGPNLHKVGQKSMVQEVLEESSTALQLSGYQTVDDLMTRRESSLMQLNVTDPGERERLIAAVSSLQQLHSDCLLENETRPAPETSSEDKTGDINNPRDSGCLMAEDSEPHSLSEYAAPSEIKVS</sequence>
<feature type="compositionally biased region" description="Basic residues" evidence="4">
    <location>
        <begin position="55"/>
        <end position="72"/>
    </location>
</feature>
<evidence type="ECO:0000256" key="3">
    <source>
        <dbReference type="PROSITE-ProRule" id="PRU00192"/>
    </source>
</evidence>